<comment type="caution">
    <text evidence="1">The sequence shown here is derived from an EMBL/GenBank/DDBJ whole genome shotgun (WGS) entry which is preliminary data.</text>
</comment>
<evidence type="ECO:0000313" key="1">
    <source>
        <dbReference type="EMBL" id="GAA4467855.1"/>
    </source>
</evidence>
<evidence type="ECO:0008006" key="3">
    <source>
        <dbReference type="Google" id="ProtNLM"/>
    </source>
</evidence>
<sequence length="293" mass="34820">MHVTRWGENVDEVGDTKVWGPYFAESRTYNMDGNITMAKYGDDRNKGAVYSVHTYKYNGGLLAKSEVKDKRHGFDYKTLYKYSNDRLTEELWYTKDARNDSKIQYIYDGDRLLRAEQFVGGKKYPSRVDLYDERQNIVERMFVTEFEGGMIFTYFRSVYDRKNRLIEETSHRTNGENKRTVYRYDDSKPGMKMLQYENGHLQRTTEYLYDRYGNVVKEHTRYDDGNSRHTTTKYVYDLQGNILKKTELYKGGTTTTTYLDFDRYGNYRRAVWDMKGASGSSKITMDQEITYFR</sequence>
<dbReference type="Gene3D" id="2.180.10.10">
    <property type="entry name" value="RHS repeat-associated core"/>
    <property type="match status" value="1"/>
</dbReference>
<dbReference type="Proteomes" id="UP001500067">
    <property type="component" value="Unassembled WGS sequence"/>
</dbReference>
<organism evidence="1 2">
    <name type="scientific">Nemorincola caseinilytica</name>
    <dbReference type="NCBI Taxonomy" id="2054315"/>
    <lineage>
        <taxon>Bacteria</taxon>
        <taxon>Pseudomonadati</taxon>
        <taxon>Bacteroidota</taxon>
        <taxon>Chitinophagia</taxon>
        <taxon>Chitinophagales</taxon>
        <taxon>Chitinophagaceae</taxon>
        <taxon>Nemorincola</taxon>
    </lineage>
</organism>
<reference evidence="2" key="1">
    <citation type="journal article" date="2019" name="Int. J. Syst. Evol. Microbiol.">
        <title>The Global Catalogue of Microorganisms (GCM) 10K type strain sequencing project: providing services to taxonomists for standard genome sequencing and annotation.</title>
        <authorList>
            <consortium name="The Broad Institute Genomics Platform"/>
            <consortium name="The Broad Institute Genome Sequencing Center for Infectious Disease"/>
            <person name="Wu L."/>
            <person name="Ma J."/>
        </authorList>
    </citation>
    <scope>NUCLEOTIDE SEQUENCE [LARGE SCALE GENOMIC DNA]</scope>
    <source>
        <strain evidence="2">JCM 32105</strain>
    </source>
</reference>
<evidence type="ECO:0000313" key="2">
    <source>
        <dbReference type="Proteomes" id="UP001500067"/>
    </source>
</evidence>
<dbReference type="RefSeq" id="WP_345083588.1">
    <property type="nucleotide sequence ID" value="NZ_BAABFA010000018.1"/>
</dbReference>
<protein>
    <recommendedName>
        <fullName evidence="3">YD repeat-containing protein</fullName>
    </recommendedName>
</protein>
<keyword evidence="2" id="KW-1185">Reference proteome</keyword>
<dbReference type="EMBL" id="BAABFA010000018">
    <property type="protein sequence ID" value="GAA4467855.1"/>
    <property type="molecule type" value="Genomic_DNA"/>
</dbReference>
<name>A0ABP8NLI1_9BACT</name>
<gene>
    <name evidence="1" type="ORF">GCM10023093_24360</name>
</gene>
<proteinExistence type="predicted"/>
<accession>A0ABP8NLI1</accession>